<name>A0ACA9LVP3_9GLOM</name>
<gene>
    <name evidence="1" type="ORF">RPERSI_LOCUS4000</name>
</gene>
<organism evidence="1 2">
    <name type="scientific">Racocetra persica</name>
    <dbReference type="NCBI Taxonomy" id="160502"/>
    <lineage>
        <taxon>Eukaryota</taxon>
        <taxon>Fungi</taxon>
        <taxon>Fungi incertae sedis</taxon>
        <taxon>Mucoromycota</taxon>
        <taxon>Glomeromycotina</taxon>
        <taxon>Glomeromycetes</taxon>
        <taxon>Diversisporales</taxon>
        <taxon>Gigasporaceae</taxon>
        <taxon>Racocetra</taxon>
    </lineage>
</organism>
<protein>
    <submittedName>
        <fullName evidence="1">15769_t:CDS:1</fullName>
    </submittedName>
</protein>
<dbReference type="EMBL" id="CAJVQC010005296">
    <property type="protein sequence ID" value="CAG8552045.1"/>
    <property type="molecule type" value="Genomic_DNA"/>
</dbReference>
<dbReference type="Proteomes" id="UP000789920">
    <property type="component" value="Unassembled WGS sequence"/>
</dbReference>
<evidence type="ECO:0000313" key="2">
    <source>
        <dbReference type="Proteomes" id="UP000789920"/>
    </source>
</evidence>
<evidence type="ECO:0000313" key="1">
    <source>
        <dbReference type="EMBL" id="CAG8552045.1"/>
    </source>
</evidence>
<sequence>MSFHNSNNYQILNYYKVLEISKNATQEEIKTAYKRLALEYHPDKQSGKLDAEKKASEEKMKQINAAYETLSDPEKRKEYDSLIDSRERNKSGIPTPIKVLLAIGAVTLLIYLVSSEENEKK</sequence>
<proteinExistence type="predicted"/>
<comment type="caution">
    <text evidence="1">The sequence shown here is derived from an EMBL/GenBank/DDBJ whole genome shotgun (WGS) entry which is preliminary data.</text>
</comment>
<keyword evidence="2" id="KW-1185">Reference proteome</keyword>
<accession>A0ACA9LVP3</accession>
<reference evidence="1" key="1">
    <citation type="submission" date="2021-06" db="EMBL/GenBank/DDBJ databases">
        <authorList>
            <person name="Kallberg Y."/>
            <person name="Tangrot J."/>
            <person name="Rosling A."/>
        </authorList>
    </citation>
    <scope>NUCLEOTIDE SEQUENCE</scope>
    <source>
        <strain evidence="1">MA461A</strain>
    </source>
</reference>